<organism evidence="4">
    <name type="scientific">freshwater metagenome</name>
    <dbReference type="NCBI Taxonomy" id="449393"/>
    <lineage>
        <taxon>unclassified sequences</taxon>
        <taxon>metagenomes</taxon>
        <taxon>ecological metagenomes</taxon>
    </lineage>
</organism>
<gene>
    <name evidence="3" type="ORF">UFOPK3099_01256</name>
    <name evidence="4" type="ORF">UFOPK3267_02002</name>
</gene>
<reference evidence="4" key="1">
    <citation type="submission" date="2020-05" db="EMBL/GenBank/DDBJ databases">
        <authorList>
            <person name="Chiriac C."/>
            <person name="Salcher M."/>
            <person name="Ghai R."/>
            <person name="Kavagutti S V."/>
        </authorList>
    </citation>
    <scope>NUCLEOTIDE SEQUENCE</scope>
</reference>
<dbReference type="InterPro" id="IPR002035">
    <property type="entry name" value="VWF_A"/>
</dbReference>
<evidence type="ECO:0000256" key="1">
    <source>
        <dbReference type="SAM" id="MobiDB-lite"/>
    </source>
</evidence>
<evidence type="ECO:0000313" key="4">
    <source>
        <dbReference type="EMBL" id="CAB4852289.1"/>
    </source>
</evidence>
<protein>
    <submittedName>
        <fullName evidence="4">Unannotated protein</fullName>
    </submittedName>
</protein>
<dbReference type="EMBL" id="CAFBIY010000121">
    <property type="protein sequence ID" value="CAB4852289.1"/>
    <property type="molecule type" value="Genomic_DNA"/>
</dbReference>
<evidence type="ECO:0000313" key="3">
    <source>
        <dbReference type="EMBL" id="CAB4818702.1"/>
    </source>
</evidence>
<dbReference type="SUPFAM" id="SSF53300">
    <property type="entry name" value="vWA-like"/>
    <property type="match status" value="1"/>
</dbReference>
<feature type="domain" description="VWFA" evidence="2">
    <location>
        <begin position="133"/>
        <end position="293"/>
    </location>
</feature>
<dbReference type="SMART" id="SM00327">
    <property type="entry name" value="VWA"/>
    <property type="match status" value="1"/>
</dbReference>
<dbReference type="InterPro" id="IPR036465">
    <property type="entry name" value="vWFA_dom_sf"/>
</dbReference>
<proteinExistence type="predicted"/>
<dbReference type="EMBL" id="CAFAAV010000083">
    <property type="protein sequence ID" value="CAB4818702.1"/>
    <property type="molecule type" value="Genomic_DNA"/>
</dbReference>
<dbReference type="Pfam" id="PF05762">
    <property type="entry name" value="VWA_CoxE"/>
    <property type="match status" value="1"/>
</dbReference>
<feature type="region of interest" description="Disordered" evidence="1">
    <location>
        <begin position="1"/>
        <end position="27"/>
    </location>
</feature>
<evidence type="ECO:0000259" key="2">
    <source>
        <dbReference type="SMART" id="SM00327"/>
    </source>
</evidence>
<accession>A0A6J7C7K8</accession>
<dbReference type="Gene3D" id="3.40.50.410">
    <property type="entry name" value="von Willebrand factor, type A domain"/>
    <property type="match status" value="1"/>
</dbReference>
<name>A0A6J7C7K8_9ZZZZ</name>
<dbReference type="InterPro" id="IPR008912">
    <property type="entry name" value="Uncharacterised_CoxE"/>
</dbReference>
<dbReference type="AlphaFoldDB" id="A0A6J7C7K8"/>
<sequence>MARAKRRSTSRRELAQHPGFEQISPEVGELDEDELSGAMAADPDGTLALLADLVGATDERLRTLARQLAGRLFFDIAQRGPTRSRGIGRLRALPYRPDGGDLDIDASIDAIIEGRAGAIDADRLRIRGWVRPSTAMCLMLDRSGSMGGRPLATAALAAAAVATRSPTDYSVLAFGKDVVVAKSQLTPKPGDAVVTDILSLRGFGTTDLASALRAAGEQLARSHAGRKVAVLLSDCRSTVDGDPMVAAQALDELVIIAPEEDCAEAFAFATRCGARCLTVSGPSAVAEVVSRALERA</sequence>
<dbReference type="CDD" id="cd00198">
    <property type="entry name" value="vWFA"/>
    <property type="match status" value="1"/>
</dbReference>